<sequence>MDPTDLPDATLDCWVERAELLRLNPRAAAADIASISHWPRYTLNPELAEPIIERAQIVIDEIDDPGRGIVFFARRPHAEPVSIFVDHREFHGDTYLDAAMICYIASVFGPEVEYQLLWDDGTSRYEPYE</sequence>
<dbReference type="RefSeq" id="WP_404614590.1">
    <property type="nucleotide sequence ID" value="NZ_JBIYDN010000049.1"/>
</dbReference>
<accession>A0ABW8N3C1</accession>
<dbReference type="Pfam" id="PF10765">
    <property type="entry name" value="Phage_P22_NinX"/>
    <property type="match status" value="1"/>
</dbReference>
<evidence type="ECO:0000313" key="1">
    <source>
        <dbReference type="EMBL" id="MFK4448362.1"/>
    </source>
</evidence>
<organism evidence="1 2">
    <name type="scientific">Caballeronia udeis</name>
    <dbReference type="NCBI Taxonomy" id="1232866"/>
    <lineage>
        <taxon>Bacteria</taxon>
        <taxon>Pseudomonadati</taxon>
        <taxon>Pseudomonadota</taxon>
        <taxon>Betaproteobacteria</taxon>
        <taxon>Burkholderiales</taxon>
        <taxon>Burkholderiaceae</taxon>
        <taxon>Caballeronia</taxon>
    </lineage>
</organism>
<dbReference type="EMBL" id="JBIYDN010000049">
    <property type="protein sequence ID" value="MFK4448362.1"/>
    <property type="molecule type" value="Genomic_DNA"/>
</dbReference>
<keyword evidence="2" id="KW-1185">Reference proteome</keyword>
<evidence type="ECO:0000313" key="2">
    <source>
        <dbReference type="Proteomes" id="UP001620514"/>
    </source>
</evidence>
<protein>
    <submittedName>
        <fullName evidence="1">Uncharacterized protein</fullName>
    </submittedName>
</protein>
<gene>
    <name evidence="1" type="ORF">ABH943_008406</name>
</gene>
<proteinExistence type="predicted"/>
<comment type="caution">
    <text evidence="1">The sequence shown here is derived from an EMBL/GenBank/DDBJ whole genome shotgun (WGS) entry which is preliminary data.</text>
</comment>
<reference evidence="1 2" key="1">
    <citation type="submission" date="2024-10" db="EMBL/GenBank/DDBJ databases">
        <authorList>
            <person name="Deangelis K."/>
            <person name="Huntemann M."/>
            <person name="Clum A."/>
            <person name="Wang J."/>
            <person name="Palaniappan K."/>
            <person name="Ritter S."/>
            <person name="Chen I.-M."/>
            <person name="Stamatis D."/>
            <person name="Reddy T."/>
            <person name="O'Malley R."/>
            <person name="Daum C."/>
            <person name="Ng V."/>
            <person name="Ivanova N."/>
            <person name="Kyrpides N."/>
            <person name="Woyke T."/>
        </authorList>
    </citation>
    <scope>NUCLEOTIDE SEQUENCE [LARGE SCALE GENOMIC DNA]</scope>
    <source>
        <strain evidence="1 2">GAS97</strain>
    </source>
</reference>
<name>A0ABW8N3C1_9BURK</name>
<dbReference type="InterPro" id="IPR019701">
    <property type="entry name" value="Phage_P22_NinX"/>
</dbReference>
<dbReference type="Proteomes" id="UP001620514">
    <property type="component" value="Unassembled WGS sequence"/>
</dbReference>
<reference evidence="1 2" key="2">
    <citation type="submission" date="2024-11" db="EMBL/GenBank/DDBJ databases">
        <title>Using genomics to understand microbial adaptation to soil warming.</title>
        <authorList>
            <person name="Deangelis K.M. PhD."/>
        </authorList>
    </citation>
    <scope>NUCLEOTIDE SEQUENCE [LARGE SCALE GENOMIC DNA]</scope>
    <source>
        <strain evidence="1 2">GAS97</strain>
    </source>
</reference>